<keyword evidence="7" id="KW-0808">Transferase</keyword>
<evidence type="ECO:0000256" key="16">
    <source>
        <dbReference type="ARBA" id="ARBA00023157"/>
    </source>
</evidence>
<dbReference type="InterPro" id="IPR020067">
    <property type="entry name" value="Frizzled_dom"/>
</dbReference>
<keyword evidence="26" id="KW-1185">Reference proteome</keyword>
<keyword evidence="12 20" id="KW-0067">ATP-binding</keyword>
<dbReference type="SUPFAM" id="SSF57440">
    <property type="entry name" value="Kringle-like"/>
    <property type="match status" value="1"/>
</dbReference>
<dbReference type="Gene3D" id="1.10.2000.10">
    <property type="entry name" value="Frizzled cysteine-rich domain"/>
    <property type="match status" value="1"/>
</dbReference>
<dbReference type="PANTHER" id="PTHR24416:SF317">
    <property type="entry name" value="MUSCLE, SKELETAL RECEPTOR TYROSINE-PROTEIN KINASE"/>
    <property type="match status" value="1"/>
</dbReference>
<keyword evidence="9" id="KW-0732">Signal</keyword>
<feature type="domain" description="Protein kinase" evidence="22">
    <location>
        <begin position="353"/>
        <end position="533"/>
    </location>
</feature>
<feature type="binding site" evidence="20">
    <location>
        <position position="387"/>
    </location>
    <ligand>
        <name>ATP</name>
        <dbReference type="ChEBI" id="CHEBI:30616"/>
    </ligand>
</feature>
<evidence type="ECO:0000256" key="9">
    <source>
        <dbReference type="ARBA" id="ARBA00022729"/>
    </source>
</evidence>
<proteinExistence type="predicted"/>
<dbReference type="EC" id="2.7.10.1" evidence="2"/>
<gene>
    <name evidence="25" type="ORF">B4U79_01471</name>
</gene>
<dbReference type="OrthoDB" id="2431000at2759"/>
<dbReference type="SMART" id="SM00130">
    <property type="entry name" value="KR"/>
    <property type="match status" value="1"/>
</dbReference>
<dbReference type="STRING" id="1965070.A0A3S4QBE3"/>
<comment type="caution">
    <text evidence="25">The sequence shown here is derived from an EMBL/GenBank/DDBJ whole genome shotgun (WGS) entry which is preliminary data.</text>
</comment>
<evidence type="ECO:0000256" key="18">
    <source>
        <dbReference type="ARBA" id="ARBA00023180"/>
    </source>
</evidence>
<evidence type="ECO:0000256" key="17">
    <source>
        <dbReference type="ARBA" id="ARBA00023170"/>
    </source>
</evidence>
<evidence type="ECO:0000256" key="6">
    <source>
        <dbReference type="ARBA" id="ARBA00022572"/>
    </source>
</evidence>
<dbReference type="InterPro" id="IPR017441">
    <property type="entry name" value="Protein_kinase_ATP_BS"/>
</dbReference>
<evidence type="ECO:0000256" key="15">
    <source>
        <dbReference type="ARBA" id="ARBA00023137"/>
    </source>
</evidence>
<feature type="domain" description="FZ" evidence="23">
    <location>
        <begin position="10"/>
        <end position="155"/>
    </location>
</feature>
<keyword evidence="8 21" id="KW-0812">Transmembrane</keyword>
<keyword evidence="17 25" id="KW-0675">Receptor</keyword>
<sequence length="533" mass="61062">MNEQSSTDEVPEGYCAPYTGSVCRKYINPKVLVYFNFSLDEYGSAFSLNEQITQGLLNELISPLFEPCRSAAETLLCAYAFPLCDWTRQKRPSPKPLCREDCVAVRDAFCYNEWALIEDNKQRGIYFKSRGHFRLPDCESLPTHGNSTDPSCSRAGLTELKHEEITYDCIKGKGRFYQGKMNVTKDGIQCQRWDSQIPHTHNRPPFVFPEIWNSENYCRNAGGEEPQPWCYTVDPRVRWQLCDIPLCENINASNVEKIDSSVADLFPPPLEPFLTPTLTLVLGSITFLVLILLVLIAAIIYRLHKYRRRGYNTTSTRDSEIDLRKLPSNLAYHCTAVKLNPKLEALEYPRNDIIYIRDIGQGAFGRVFQAKVPSLRKGEEFTMVAVKMLKDEASEDLRADFEREACLMADFDHPNIVKLLGVCAIGKPMCLLFEYMGRGDLNDFLRSSSPSTYIPYYGMTHEEVVKYIKDGNVLHCPENTPPSVYQLMKNCWNRKPSNRPGFKAIHKALHTIREELSKHNSKDTQQLHRHVLL</sequence>
<evidence type="ECO:0000256" key="12">
    <source>
        <dbReference type="ARBA" id="ARBA00022840"/>
    </source>
</evidence>
<evidence type="ECO:0000256" key="13">
    <source>
        <dbReference type="ARBA" id="ARBA00022989"/>
    </source>
</evidence>
<dbReference type="InterPro" id="IPR038178">
    <property type="entry name" value="Kringle_sf"/>
</dbReference>
<dbReference type="GO" id="GO:0017147">
    <property type="term" value="F:Wnt-protein binding"/>
    <property type="evidence" value="ECO:0007669"/>
    <property type="project" value="TreeGrafter"/>
</dbReference>
<evidence type="ECO:0000256" key="1">
    <source>
        <dbReference type="ARBA" id="ARBA00004251"/>
    </source>
</evidence>
<dbReference type="Pfam" id="PF07714">
    <property type="entry name" value="PK_Tyr_Ser-Thr"/>
    <property type="match status" value="2"/>
</dbReference>
<dbReference type="PRINTS" id="PR00018">
    <property type="entry name" value="KRINGLE"/>
</dbReference>
<feature type="transmembrane region" description="Helical" evidence="21">
    <location>
        <begin position="278"/>
        <end position="301"/>
    </location>
</feature>
<keyword evidence="15" id="KW-0829">Tyrosine-protein kinase</keyword>
<keyword evidence="16" id="KW-1015">Disulfide bond</keyword>
<keyword evidence="11 25" id="KW-0418">Kinase</keyword>
<organism evidence="25 26">
    <name type="scientific">Dinothrombium tinctorium</name>
    <dbReference type="NCBI Taxonomy" id="1965070"/>
    <lineage>
        <taxon>Eukaryota</taxon>
        <taxon>Metazoa</taxon>
        <taxon>Ecdysozoa</taxon>
        <taxon>Arthropoda</taxon>
        <taxon>Chelicerata</taxon>
        <taxon>Arachnida</taxon>
        <taxon>Acari</taxon>
        <taxon>Acariformes</taxon>
        <taxon>Trombidiformes</taxon>
        <taxon>Prostigmata</taxon>
        <taxon>Anystina</taxon>
        <taxon>Parasitengona</taxon>
        <taxon>Trombidioidea</taxon>
        <taxon>Trombidiidae</taxon>
        <taxon>Dinothrombium</taxon>
    </lineage>
</organism>
<dbReference type="InterPro" id="IPR011009">
    <property type="entry name" value="Kinase-like_dom_sf"/>
</dbReference>
<dbReference type="Pfam" id="PF00051">
    <property type="entry name" value="Kringle"/>
    <property type="match status" value="1"/>
</dbReference>
<dbReference type="Gene3D" id="1.10.510.10">
    <property type="entry name" value="Transferase(Phosphotransferase) domain 1"/>
    <property type="match status" value="1"/>
</dbReference>
<evidence type="ECO:0000256" key="14">
    <source>
        <dbReference type="ARBA" id="ARBA00023136"/>
    </source>
</evidence>
<evidence type="ECO:0000259" key="22">
    <source>
        <dbReference type="PROSITE" id="PS50011"/>
    </source>
</evidence>
<dbReference type="AlphaFoldDB" id="A0A3S4QBE3"/>
<evidence type="ECO:0000256" key="5">
    <source>
        <dbReference type="ARBA" id="ARBA00022553"/>
    </source>
</evidence>
<dbReference type="InterPro" id="IPR036790">
    <property type="entry name" value="Frizzled_dom_sf"/>
</dbReference>
<dbReference type="PROSITE" id="PS50070">
    <property type="entry name" value="KRINGLE_2"/>
    <property type="match status" value="1"/>
</dbReference>
<dbReference type="Gene3D" id="2.40.20.10">
    <property type="entry name" value="Plasminogen Kringle 4"/>
    <property type="match status" value="1"/>
</dbReference>
<dbReference type="GO" id="GO:0043235">
    <property type="term" value="C:receptor complex"/>
    <property type="evidence" value="ECO:0007669"/>
    <property type="project" value="TreeGrafter"/>
</dbReference>
<evidence type="ECO:0000256" key="7">
    <source>
        <dbReference type="ARBA" id="ARBA00022679"/>
    </source>
</evidence>
<evidence type="ECO:0000256" key="21">
    <source>
        <dbReference type="SAM" id="Phobius"/>
    </source>
</evidence>
<keyword evidence="18" id="KW-0325">Glycoprotein</keyword>
<dbReference type="PROSITE" id="PS00021">
    <property type="entry name" value="KRINGLE_1"/>
    <property type="match status" value="1"/>
</dbReference>
<evidence type="ECO:0000256" key="20">
    <source>
        <dbReference type="PROSITE-ProRule" id="PRU10141"/>
    </source>
</evidence>
<dbReference type="FunFam" id="1.10.2000.10:FF:000009">
    <property type="entry name" value="Muscle, skeletal, receptor tyrosine kinase"/>
    <property type="match status" value="1"/>
</dbReference>
<evidence type="ECO:0000256" key="8">
    <source>
        <dbReference type="ARBA" id="ARBA00022692"/>
    </source>
</evidence>
<evidence type="ECO:0000256" key="19">
    <source>
        <dbReference type="PROSITE-ProRule" id="PRU00121"/>
    </source>
</evidence>
<dbReference type="PROSITE" id="PS00107">
    <property type="entry name" value="PROTEIN_KINASE_ATP"/>
    <property type="match status" value="1"/>
</dbReference>
<evidence type="ECO:0000313" key="25">
    <source>
        <dbReference type="EMBL" id="RWS01229.1"/>
    </source>
</evidence>
<dbReference type="GO" id="GO:0004714">
    <property type="term" value="F:transmembrane receptor protein tyrosine kinase activity"/>
    <property type="evidence" value="ECO:0007669"/>
    <property type="project" value="UniProtKB-EC"/>
</dbReference>
<accession>A0A3S4QBE3</accession>
<dbReference type="Gene3D" id="3.30.200.20">
    <property type="entry name" value="Phosphorylase Kinase, domain 1"/>
    <property type="match status" value="1"/>
</dbReference>
<dbReference type="GO" id="GO:0005886">
    <property type="term" value="C:plasma membrane"/>
    <property type="evidence" value="ECO:0007669"/>
    <property type="project" value="UniProtKB-SubCell"/>
</dbReference>
<reference evidence="25 26" key="1">
    <citation type="journal article" date="2018" name="Gigascience">
        <title>Genomes of trombidid mites reveal novel predicted allergens and laterally-transferred genes associated with secondary metabolism.</title>
        <authorList>
            <person name="Dong X."/>
            <person name="Chaisiri K."/>
            <person name="Xia D."/>
            <person name="Armstrong S.D."/>
            <person name="Fang Y."/>
            <person name="Donnelly M.J."/>
            <person name="Kadowaki T."/>
            <person name="McGarry J.W."/>
            <person name="Darby A.C."/>
            <person name="Makepeace B.L."/>
        </authorList>
    </citation>
    <scope>NUCLEOTIDE SEQUENCE [LARGE SCALE GENOMIC DNA]</scope>
    <source>
        <strain evidence="25">UoL-WK</strain>
    </source>
</reference>
<evidence type="ECO:0000259" key="23">
    <source>
        <dbReference type="PROSITE" id="PS50038"/>
    </source>
</evidence>
<dbReference type="SUPFAM" id="SSF56112">
    <property type="entry name" value="Protein kinase-like (PK-like)"/>
    <property type="match status" value="1"/>
</dbReference>
<keyword evidence="6 19" id="KW-0420">Kringle</keyword>
<dbReference type="InterPro" id="IPR000719">
    <property type="entry name" value="Prot_kinase_dom"/>
</dbReference>
<comment type="caution">
    <text evidence="19">Lacks conserved residue(s) required for the propagation of feature annotation.</text>
</comment>
<name>A0A3S4QBE3_9ACAR</name>
<dbReference type="InterPro" id="IPR013806">
    <property type="entry name" value="Kringle-like"/>
</dbReference>
<keyword evidence="14 21" id="KW-0472">Membrane</keyword>
<dbReference type="InterPro" id="IPR018056">
    <property type="entry name" value="Kringle_CS"/>
</dbReference>
<dbReference type="PROSITE" id="PS50038">
    <property type="entry name" value="FZ"/>
    <property type="match status" value="1"/>
</dbReference>
<evidence type="ECO:0000256" key="11">
    <source>
        <dbReference type="ARBA" id="ARBA00022777"/>
    </source>
</evidence>
<keyword evidence="3" id="KW-0217">Developmental protein</keyword>
<dbReference type="EMBL" id="NCKU01009583">
    <property type="protein sequence ID" value="RWS01229.1"/>
    <property type="molecule type" value="Genomic_DNA"/>
</dbReference>
<dbReference type="InterPro" id="IPR001245">
    <property type="entry name" value="Ser-Thr/Tyr_kinase_cat_dom"/>
</dbReference>
<dbReference type="PROSITE" id="PS50011">
    <property type="entry name" value="PROTEIN_KINASE_DOM"/>
    <property type="match status" value="1"/>
</dbReference>
<dbReference type="InterPro" id="IPR000001">
    <property type="entry name" value="Kringle"/>
</dbReference>
<dbReference type="PANTHER" id="PTHR24416">
    <property type="entry name" value="TYROSINE-PROTEIN KINASE RECEPTOR"/>
    <property type="match status" value="1"/>
</dbReference>
<dbReference type="CDD" id="cd00108">
    <property type="entry name" value="KR"/>
    <property type="match status" value="1"/>
</dbReference>
<evidence type="ECO:0000256" key="10">
    <source>
        <dbReference type="ARBA" id="ARBA00022741"/>
    </source>
</evidence>
<keyword evidence="10 20" id="KW-0547">Nucleotide-binding</keyword>
<evidence type="ECO:0000313" key="26">
    <source>
        <dbReference type="Proteomes" id="UP000285301"/>
    </source>
</evidence>
<keyword evidence="4" id="KW-1003">Cell membrane</keyword>
<keyword evidence="13 21" id="KW-1133">Transmembrane helix</keyword>
<dbReference type="Proteomes" id="UP000285301">
    <property type="component" value="Unassembled WGS sequence"/>
</dbReference>
<dbReference type="GO" id="GO:0005524">
    <property type="term" value="F:ATP binding"/>
    <property type="evidence" value="ECO:0007669"/>
    <property type="project" value="UniProtKB-UniRule"/>
</dbReference>
<protein>
    <recommendedName>
        <fullName evidence="2">receptor protein-tyrosine kinase</fullName>
        <ecNumber evidence="2">2.7.10.1</ecNumber>
    </recommendedName>
</protein>
<dbReference type="Pfam" id="PF01392">
    <property type="entry name" value="Fz"/>
    <property type="match status" value="1"/>
</dbReference>
<keyword evidence="5" id="KW-0597">Phosphoprotein</keyword>
<dbReference type="FunFam" id="3.30.200.20:FF:000159">
    <property type="entry name" value="muscle, skeletal receptor tyrosine-protein kinase"/>
    <property type="match status" value="1"/>
</dbReference>
<comment type="subcellular location">
    <subcellularLocation>
        <location evidence="1">Cell membrane</location>
        <topology evidence="1">Single-pass type I membrane protein</topology>
    </subcellularLocation>
</comment>
<evidence type="ECO:0000259" key="24">
    <source>
        <dbReference type="PROSITE" id="PS50070"/>
    </source>
</evidence>
<dbReference type="GO" id="GO:0007169">
    <property type="term" value="P:cell surface receptor protein tyrosine kinase signaling pathway"/>
    <property type="evidence" value="ECO:0007669"/>
    <property type="project" value="TreeGrafter"/>
</dbReference>
<evidence type="ECO:0000256" key="2">
    <source>
        <dbReference type="ARBA" id="ARBA00011902"/>
    </source>
</evidence>
<feature type="domain" description="Kringle" evidence="24">
    <location>
        <begin position="168"/>
        <end position="247"/>
    </location>
</feature>
<evidence type="ECO:0000256" key="4">
    <source>
        <dbReference type="ARBA" id="ARBA00022475"/>
    </source>
</evidence>
<dbReference type="InterPro" id="IPR050122">
    <property type="entry name" value="RTK"/>
</dbReference>
<evidence type="ECO:0000256" key="3">
    <source>
        <dbReference type="ARBA" id="ARBA00022473"/>
    </source>
</evidence>